<keyword evidence="12" id="KW-0966">Cell projection</keyword>
<dbReference type="GO" id="GO:0044781">
    <property type="term" value="P:bacterial-type flagellum organization"/>
    <property type="evidence" value="ECO:0007669"/>
    <property type="project" value="UniProtKB-KW"/>
</dbReference>
<feature type="compositionally biased region" description="Basic and acidic residues" evidence="10">
    <location>
        <begin position="1"/>
        <end position="10"/>
    </location>
</feature>
<comment type="similarity">
    <text evidence="3">Belongs to the FliH family.</text>
</comment>
<comment type="function">
    <text evidence="1">Needed for flagellar regrowth and assembly.</text>
</comment>
<keyword evidence="6" id="KW-0963">Cytoplasm</keyword>
<evidence type="ECO:0000256" key="10">
    <source>
        <dbReference type="SAM" id="MobiDB-lite"/>
    </source>
</evidence>
<evidence type="ECO:0000256" key="7">
    <source>
        <dbReference type="ARBA" id="ARBA00022795"/>
    </source>
</evidence>
<keyword evidence="13" id="KW-1185">Reference proteome</keyword>
<dbReference type="GO" id="GO:0071973">
    <property type="term" value="P:bacterial-type flagellum-dependent cell motility"/>
    <property type="evidence" value="ECO:0007669"/>
    <property type="project" value="InterPro"/>
</dbReference>
<comment type="caution">
    <text evidence="12">The sequence shown here is derived from an EMBL/GenBank/DDBJ whole genome shotgun (WGS) entry which is preliminary data.</text>
</comment>
<dbReference type="OrthoDB" id="6415116at2"/>
<evidence type="ECO:0000256" key="1">
    <source>
        <dbReference type="ARBA" id="ARBA00003041"/>
    </source>
</evidence>
<dbReference type="Pfam" id="PF02108">
    <property type="entry name" value="FliH"/>
    <property type="match status" value="1"/>
</dbReference>
<dbReference type="InterPro" id="IPR018035">
    <property type="entry name" value="Flagellar_FliH/T3SS_HrpE"/>
</dbReference>
<evidence type="ECO:0000313" key="12">
    <source>
        <dbReference type="EMBL" id="KAA8996725.1"/>
    </source>
</evidence>
<evidence type="ECO:0000256" key="4">
    <source>
        <dbReference type="ARBA" id="ARBA00016507"/>
    </source>
</evidence>
<protein>
    <recommendedName>
        <fullName evidence="4">Flagellar assembly protein FliH</fullName>
    </recommendedName>
</protein>
<feature type="region of interest" description="Disordered" evidence="10">
    <location>
        <begin position="1"/>
        <end position="31"/>
    </location>
</feature>
<feature type="domain" description="Flagellar assembly protein FliH/Type III secretion system HrpE" evidence="11">
    <location>
        <begin position="102"/>
        <end position="226"/>
    </location>
</feature>
<reference evidence="12 13" key="1">
    <citation type="submission" date="2019-09" db="EMBL/GenBank/DDBJ databases">
        <authorList>
            <person name="Li Y."/>
        </authorList>
    </citation>
    <scope>NUCLEOTIDE SEQUENCE [LARGE SCALE GENOMIC DNA]</scope>
    <source>
        <strain evidence="12 13">L3-3HA</strain>
    </source>
</reference>
<accession>A0A5J5FTQ8</accession>
<dbReference type="NCBIfam" id="NF004266">
    <property type="entry name" value="PRK05687.1-1"/>
    <property type="match status" value="1"/>
</dbReference>
<dbReference type="PRINTS" id="PR01003">
    <property type="entry name" value="FLGFLIH"/>
</dbReference>
<evidence type="ECO:0000256" key="5">
    <source>
        <dbReference type="ARBA" id="ARBA00022448"/>
    </source>
</evidence>
<dbReference type="InterPro" id="IPR000563">
    <property type="entry name" value="Flag_FliH"/>
</dbReference>
<dbReference type="PANTHER" id="PTHR34982:SF1">
    <property type="entry name" value="FLAGELLAR ASSEMBLY PROTEIN FLIH"/>
    <property type="match status" value="1"/>
</dbReference>
<keyword evidence="7" id="KW-1005">Bacterial flagellum biogenesis</keyword>
<keyword evidence="8" id="KW-0653">Protein transport</keyword>
<dbReference type="AlphaFoldDB" id="A0A5J5FTQ8"/>
<sequence length="235" mass="25841">MSDELKDQPWRRWTPNDFAAPIAPPAPEPAADALKTAYDVDDAMPQPVDELQTMRDQIQLQAQQEGFNQGQQQGYDAGYQAGLAAGREQGLQDAQQQQQPLTEQLQQMVGEFQHTLDALDSVIPARLMQLALTAARQILGQPPVCDGSALLTQIQQLMQQEPLFNGKPQLRVNPGDLERVEQVLGPTLSLHGWRLLADNQLHPGGCKISAEDGDLDASLATRWHELCRLAAPGEL</sequence>
<evidence type="ECO:0000256" key="9">
    <source>
        <dbReference type="ARBA" id="ARBA00023225"/>
    </source>
</evidence>
<evidence type="ECO:0000313" key="13">
    <source>
        <dbReference type="Proteomes" id="UP000335415"/>
    </source>
</evidence>
<keyword evidence="5" id="KW-0813">Transport</keyword>
<dbReference type="GO" id="GO:0005829">
    <property type="term" value="C:cytosol"/>
    <property type="evidence" value="ECO:0007669"/>
    <property type="project" value="TreeGrafter"/>
</dbReference>
<evidence type="ECO:0000256" key="2">
    <source>
        <dbReference type="ARBA" id="ARBA00004496"/>
    </source>
</evidence>
<dbReference type="GO" id="GO:0003774">
    <property type="term" value="F:cytoskeletal motor activity"/>
    <property type="evidence" value="ECO:0007669"/>
    <property type="project" value="InterPro"/>
</dbReference>
<evidence type="ECO:0000259" key="11">
    <source>
        <dbReference type="Pfam" id="PF02108"/>
    </source>
</evidence>
<dbReference type="EMBL" id="VYKJ01000013">
    <property type="protein sequence ID" value="KAA8996725.1"/>
    <property type="molecule type" value="Genomic_DNA"/>
</dbReference>
<keyword evidence="9" id="KW-1006">Bacterial flagellum protein export</keyword>
<keyword evidence="12" id="KW-0969">Cilium</keyword>
<organism evidence="12 13">
    <name type="scientific">Affinibrenneria salicis</name>
    <dbReference type="NCBI Taxonomy" id="2590031"/>
    <lineage>
        <taxon>Bacteria</taxon>
        <taxon>Pseudomonadati</taxon>
        <taxon>Pseudomonadota</taxon>
        <taxon>Gammaproteobacteria</taxon>
        <taxon>Enterobacterales</taxon>
        <taxon>Pectobacteriaceae</taxon>
        <taxon>Affinibrenneria</taxon>
    </lineage>
</organism>
<name>A0A5J5FTQ8_9GAMM</name>
<dbReference type="PANTHER" id="PTHR34982">
    <property type="entry name" value="YOP PROTEINS TRANSLOCATION PROTEIN L"/>
    <property type="match status" value="1"/>
</dbReference>
<dbReference type="InterPro" id="IPR051472">
    <property type="entry name" value="T3SS_Stator/FliH"/>
</dbReference>
<evidence type="ECO:0000256" key="6">
    <source>
        <dbReference type="ARBA" id="ARBA00022490"/>
    </source>
</evidence>
<dbReference type="GO" id="GO:0009288">
    <property type="term" value="C:bacterial-type flagellum"/>
    <property type="evidence" value="ECO:0007669"/>
    <property type="project" value="InterPro"/>
</dbReference>
<evidence type="ECO:0000256" key="3">
    <source>
        <dbReference type="ARBA" id="ARBA00006602"/>
    </source>
</evidence>
<gene>
    <name evidence="12" type="primary">fliH</name>
    <name evidence="12" type="ORF">FJU30_21230</name>
</gene>
<dbReference type="GO" id="GO:0015031">
    <property type="term" value="P:protein transport"/>
    <property type="evidence" value="ECO:0007669"/>
    <property type="project" value="UniProtKB-KW"/>
</dbReference>
<dbReference type="Proteomes" id="UP000335415">
    <property type="component" value="Unassembled WGS sequence"/>
</dbReference>
<evidence type="ECO:0000256" key="8">
    <source>
        <dbReference type="ARBA" id="ARBA00022927"/>
    </source>
</evidence>
<proteinExistence type="inferred from homology"/>
<keyword evidence="12" id="KW-0282">Flagellum</keyword>
<dbReference type="RefSeq" id="WP_150436969.1">
    <property type="nucleotide sequence ID" value="NZ_VYKJ01000013.1"/>
</dbReference>
<comment type="subcellular location">
    <subcellularLocation>
        <location evidence="2">Cytoplasm</location>
    </subcellularLocation>
</comment>